<keyword evidence="2" id="KW-1185">Reference proteome</keyword>
<comment type="caution">
    <text evidence="1">The sequence shown here is derived from an EMBL/GenBank/DDBJ whole genome shotgun (WGS) entry which is preliminary data.</text>
</comment>
<gene>
    <name evidence="1" type="ORF">L6164_025174</name>
</gene>
<name>A0ACB9LZS7_BAUVA</name>
<organism evidence="1 2">
    <name type="scientific">Bauhinia variegata</name>
    <name type="common">Purple orchid tree</name>
    <name type="synonym">Phanera variegata</name>
    <dbReference type="NCBI Taxonomy" id="167791"/>
    <lineage>
        <taxon>Eukaryota</taxon>
        <taxon>Viridiplantae</taxon>
        <taxon>Streptophyta</taxon>
        <taxon>Embryophyta</taxon>
        <taxon>Tracheophyta</taxon>
        <taxon>Spermatophyta</taxon>
        <taxon>Magnoliopsida</taxon>
        <taxon>eudicotyledons</taxon>
        <taxon>Gunneridae</taxon>
        <taxon>Pentapetalae</taxon>
        <taxon>rosids</taxon>
        <taxon>fabids</taxon>
        <taxon>Fabales</taxon>
        <taxon>Fabaceae</taxon>
        <taxon>Cercidoideae</taxon>
        <taxon>Cercideae</taxon>
        <taxon>Bauhiniinae</taxon>
        <taxon>Bauhinia</taxon>
    </lineage>
</organism>
<protein>
    <submittedName>
        <fullName evidence="1">Uncharacterized protein</fullName>
    </submittedName>
</protein>
<dbReference type="Proteomes" id="UP000828941">
    <property type="component" value="Chromosome 10"/>
</dbReference>
<proteinExistence type="predicted"/>
<evidence type="ECO:0000313" key="1">
    <source>
        <dbReference type="EMBL" id="KAI4317293.1"/>
    </source>
</evidence>
<sequence length="432" mass="48937">MREELDVKEKRTGSLMKEDMENLKGSEDHAVKLLSDCKRRVHELELELAKRKESEANLLDSLEIQTRQLELSQILLEESKAEIASLREKLQGFASNGASTKETTRGSETKAQPAKEKSNVAEDDDKQATGKVKTMLKEMSLLRNELKLATEAEEKSKKAMDDLALALKEVATEASHVKDKLTISQLELVHSIQEAERLRALLKSTEENYKQLLDETKKEADQYKNTSERLRLEAEESLLAWNEKETELVNCIKRAEDEKSSATAEPLESLRAAESKIKESKGENQKLRDILKQALNEANVAKEAAGIAKAENAQLQDRLAGKEEAINLIAHENEMLKINETTLVENIRVLKQLLAEAPGKEFKNKDKSPDRSEKINGDSINSQPVPQQEIEALNPDDFDQFDESPSRKRRALLRRFGDLLRRGYQRKEQSIV</sequence>
<dbReference type="EMBL" id="CM039435">
    <property type="protein sequence ID" value="KAI4317293.1"/>
    <property type="molecule type" value="Genomic_DNA"/>
</dbReference>
<evidence type="ECO:0000313" key="2">
    <source>
        <dbReference type="Proteomes" id="UP000828941"/>
    </source>
</evidence>
<reference evidence="1 2" key="1">
    <citation type="journal article" date="2022" name="DNA Res.">
        <title>Chromosomal-level genome assembly of the orchid tree Bauhinia variegata (Leguminosae; Cercidoideae) supports the allotetraploid origin hypothesis of Bauhinia.</title>
        <authorList>
            <person name="Zhong Y."/>
            <person name="Chen Y."/>
            <person name="Zheng D."/>
            <person name="Pang J."/>
            <person name="Liu Y."/>
            <person name="Luo S."/>
            <person name="Meng S."/>
            <person name="Qian L."/>
            <person name="Wei D."/>
            <person name="Dai S."/>
            <person name="Zhou R."/>
        </authorList>
    </citation>
    <scope>NUCLEOTIDE SEQUENCE [LARGE SCALE GENOMIC DNA]</scope>
    <source>
        <strain evidence="1">BV-YZ2020</strain>
    </source>
</reference>
<accession>A0ACB9LZS7</accession>